<organism evidence="1 2">
    <name type="scientific">Serratia symbiotica</name>
    <dbReference type="NCBI Taxonomy" id="138074"/>
    <lineage>
        <taxon>Bacteria</taxon>
        <taxon>Pseudomonadati</taxon>
        <taxon>Pseudomonadota</taxon>
        <taxon>Gammaproteobacteria</taxon>
        <taxon>Enterobacterales</taxon>
        <taxon>Yersiniaceae</taxon>
        <taxon>Serratia</taxon>
    </lineage>
</organism>
<accession>A0A068YWG4</accession>
<dbReference type="EMBL" id="CP050855">
    <property type="protein sequence ID" value="QLH62048.1"/>
    <property type="molecule type" value="Genomic_DNA"/>
</dbReference>
<dbReference type="GeneID" id="93735408"/>
<gene>
    <name evidence="1" type="ORF">SYMBAF_02580</name>
</gene>
<dbReference type="Proteomes" id="UP000042738">
    <property type="component" value="Chromosome"/>
</dbReference>
<dbReference type="AlphaFoldDB" id="A0A068YWG4"/>
<evidence type="ECO:0000313" key="1">
    <source>
        <dbReference type="EMBL" id="QLH62048.1"/>
    </source>
</evidence>
<dbReference type="STRING" id="138074.SYMBAF_100352"/>
<sequence length="127" mass="14905">MDIEISSPINIKMDVVELDEHVPSLKFSITIRVEKFSYSSEVNSQLWIECQCFDAFIDSMRRGDIAVLKDMNGFFELRVNPAQSWLEWSCSKEDLEGYVTSVQGKEKLTNQSMRTLYEAFNDYPKWW</sequence>
<reference evidence="1 2" key="1">
    <citation type="journal article" date="2014" name="Genome Announc.">
        <title>Whole-Genome Sequence of Serratia symbiotica Strain CWBI-2.3T, a Free-Living Symbiont of the Black Bean Aphid Aphis fabae.</title>
        <authorList>
            <person name="Foray V."/>
            <person name="Grigorescu A.S."/>
            <person name="Sabri A."/>
            <person name="Haubruge E."/>
            <person name="Lognay G."/>
            <person name="Francis F."/>
            <person name="Fauconnier M.L."/>
            <person name="Hance T."/>
            <person name="Thonart P."/>
        </authorList>
    </citation>
    <scope>NUCLEOTIDE SEQUENCE [LARGE SCALE GENOMIC DNA]</scope>
    <source>
        <strain evidence="1">CWBI-2.3</strain>
    </source>
</reference>
<protein>
    <submittedName>
        <fullName evidence="1">Uncharacterized protein</fullName>
    </submittedName>
</protein>
<evidence type="ECO:0000313" key="2">
    <source>
        <dbReference type="Proteomes" id="UP000042738"/>
    </source>
</evidence>
<proteinExistence type="predicted"/>
<dbReference type="RefSeq" id="WP_040263390.1">
    <property type="nucleotide sequence ID" value="NZ_CAXKXZ010000106.1"/>
</dbReference>
<name>A0A068YWG4_9GAMM</name>